<dbReference type="InterPro" id="IPR000994">
    <property type="entry name" value="Pept_M24"/>
</dbReference>
<dbReference type="Gene3D" id="3.90.230.10">
    <property type="entry name" value="Creatinase/methionine aminopeptidase superfamily"/>
    <property type="match status" value="1"/>
</dbReference>
<dbReference type="GO" id="GO:0005737">
    <property type="term" value="C:cytoplasm"/>
    <property type="evidence" value="ECO:0007669"/>
    <property type="project" value="UniProtKB-ARBA"/>
</dbReference>
<dbReference type="PANTHER" id="PTHR43763">
    <property type="entry name" value="XAA-PRO AMINOPEPTIDASE 1"/>
    <property type="match status" value="1"/>
</dbReference>
<evidence type="ECO:0000313" key="9">
    <source>
        <dbReference type="EMBL" id="CAD9270343.1"/>
    </source>
</evidence>
<dbReference type="EMBL" id="HBGJ01045806">
    <property type="protein sequence ID" value="CAD9270343.1"/>
    <property type="molecule type" value="Transcribed_RNA"/>
</dbReference>
<evidence type="ECO:0000256" key="4">
    <source>
        <dbReference type="ARBA" id="ARBA00022801"/>
    </source>
</evidence>
<reference evidence="9" key="1">
    <citation type="submission" date="2021-01" db="EMBL/GenBank/DDBJ databases">
        <authorList>
            <person name="Corre E."/>
            <person name="Pelletier E."/>
            <person name="Niang G."/>
            <person name="Scheremetjew M."/>
            <person name="Finn R."/>
            <person name="Kale V."/>
            <person name="Holt S."/>
            <person name="Cochrane G."/>
            <person name="Meng A."/>
            <person name="Brown T."/>
            <person name="Cohen L."/>
        </authorList>
    </citation>
    <scope>NUCLEOTIDE SEQUENCE</scope>
    <source>
        <strain evidence="9">CCMP2877</strain>
    </source>
</reference>
<dbReference type="CDD" id="cd01085">
    <property type="entry name" value="APP"/>
    <property type="match status" value="1"/>
</dbReference>
<dbReference type="FunFam" id="3.90.230.10:FF:000007">
    <property type="entry name" value="Xaa-Pro aminopeptidase P"/>
    <property type="match status" value="1"/>
</dbReference>
<feature type="domain" description="Creatinase N-terminal" evidence="7">
    <location>
        <begin position="68"/>
        <end position="199"/>
    </location>
</feature>
<dbReference type="InterPro" id="IPR050422">
    <property type="entry name" value="X-Pro_aminopeptidase_P"/>
</dbReference>
<gene>
    <name evidence="9" type="ORF">PPAR1163_LOCUS28782</name>
</gene>
<feature type="domain" description="Peptidase M24" evidence="6">
    <location>
        <begin position="384"/>
        <end position="603"/>
    </location>
</feature>
<dbReference type="Pfam" id="PF00557">
    <property type="entry name" value="Peptidase_M24"/>
    <property type="match status" value="1"/>
</dbReference>
<dbReference type="Pfam" id="PF16189">
    <property type="entry name" value="Creatinase_N_2"/>
    <property type="match status" value="1"/>
</dbReference>
<dbReference type="InterPro" id="IPR029149">
    <property type="entry name" value="Creatin/AminoP/Spt16_N"/>
</dbReference>
<feature type="domain" description="Peptidase M24 C-terminal" evidence="8">
    <location>
        <begin position="616"/>
        <end position="676"/>
    </location>
</feature>
<keyword evidence="4" id="KW-0378">Hydrolase</keyword>
<evidence type="ECO:0008006" key="10">
    <source>
        <dbReference type="Google" id="ProtNLM"/>
    </source>
</evidence>
<dbReference type="InterPro" id="IPR032416">
    <property type="entry name" value="Peptidase_M24_C"/>
</dbReference>
<dbReference type="InterPro" id="IPR033740">
    <property type="entry name" value="Pept_M24B"/>
</dbReference>
<dbReference type="Pfam" id="PF16188">
    <property type="entry name" value="Peptidase_M24_C"/>
    <property type="match status" value="1"/>
</dbReference>
<dbReference type="PANTHER" id="PTHR43763:SF6">
    <property type="entry name" value="XAA-PRO AMINOPEPTIDASE 1"/>
    <property type="match status" value="1"/>
</dbReference>
<dbReference type="InterPro" id="IPR036005">
    <property type="entry name" value="Creatinase/aminopeptidase-like"/>
</dbReference>
<evidence type="ECO:0000259" key="7">
    <source>
        <dbReference type="Pfam" id="PF01321"/>
    </source>
</evidence>
<protein>
    <recommendedName>
        <fullName evidence="10">Xaa-Pro aminopeptidase P</fullName>
    </recommendedName>
</protein>
<dbReference type="SUPFAM" id="SSF55920">
    <property type="entry name" value="Creatinase/aminopeptidase"/>
    <property type="match status" value="1"/>
</dbReference>
<evidence type="ECO:0000256" key="5">
    <source>
        <dbReference type="ARBA" id="ARBA00023211"/>
    </source>
</evidence>
<accession>A0A7S1UJR2</accession>
<organism evidence="9">
    <name type="scientific">Phaeomonas parva</name>
    <dbReference type="NCBI Taxonomy" id="124430"/>
    <lineage>
        <taxon>Eukaryota</taxon>
        <taxon>Sar</taxon>
        <taxon>Stramenopiles</taxon>
        <taxon>Ochrophyta</taxon>
        <taxon>Pinguiophyceae</taxon>
        <taxon>Pinguiochrysidales</taxon>
        <taxon>Pinguiochrysidaceae</taxon>
        <taxon>Phaeomonas</taxon>
    </lineage>
</organism>
<keyword evidence="3" id="KW-0479">Metal-binding</keyword>
<dbReference type="GO" id="GO:0046872">
    <property type="term" value="F:metal ion binding"/>
    <property type="evidence" value="ECO:0007669"/>
    <property type="project" value="UniProtKB-KW"/>
</dbReference>
<dbReference type="AlphaFoldDB" id="A0A7S1UJR2"/>
<dbReference type="Gene3D" id="3.40.350.10">
    <property type="entry name" value="Creatinase/prolidase N-terminal domain"/>
    <property type="match status" value="2"/>
</dbReference>
<name>A0A7S1UJR2_9STRA</name>
<evidence type="ECO:0000259" key="8">
    <source>
        <dbReference type="Pfam" id="PF16188"/>
    </source>
</evidence>
<comment type="cofactor">
    <cofactor evidence="1">
        <name>Mn(2+)</name>
        <dbReference type="ChEBI" id="CHEBI:29035"/>
    </cofactor>
</comment>
<proteinExistence type="inferred from homology"/>
<evidence type="ECO:0000256" key="1">
    <source>
        <dbReference type="ARBA" id="ARBA00001936"/>
    </source>
</evidence>
<evidence type="ECO:0000259" key="6">
    <source>
        <dbReference type="Pfam" id="PF00557"/>
    </source>
</evidence>
<comment type="similarity">
    <text evidence="2">Belongs to the peptidase M24B family.</text>
</comment>
<evidence type="ECO:0000256" key="2">
    <source>
        <dbReference type="ARBA" id="ARBA00008766"/>
    </source>
</evidence>
<sequence length="676" mass="73173">MLRFAARRAARPLARRALSSARAAPQDRGSGAAALGLSLGVAGAIGYHELNRKQSPLALAAAAPEAPLATVRRELEAQGYDAFLVPTDDPHLSEYPPTRYARREYISGFTGSAGVAVITPAEALLWTDGRYHQQAASELSSDWTLMKSGQPGVPALQDWLTKSLGAGRKLRVAIDATVHSGSFAEGLRRKLEAAGHELVVLPPDARNPVDVAWDADQEKPRPPVGLKPVREHPAAFAGKTTAEKLVELRGAIADKGADALVVAMLDEVMWLCNVRGADVAYNPVAVSYAIVTGDDAMLFMRGEKLPEDLRKELTANGVTVRDYDDFLPTLRGLGDAGKKVWIDGDRTNYAAAVAVPAAQRVSGMNPVTLLKSIKNPQELKGMYDSHVRDACALVRFMSWIERQVVDEGKEITEVELDEMLTGKLRAELPRFIEPSFPTIAGAGPNGAIIHYRASGEDCGVVGPGTVLLLDSGGQYHDGTTDCTRTMVFGKDAERLVPLEVRETFTRVLQGNIRLDRCCFPEGTPGCVLDVLAREELWRAGQDYAHGTGHGVGAALNVHEGPQSISPRFNNKQALLPGMILSNEPGFYEPSKFGIRIENLLVVEQADGLESAATGKKFLRFKKLTQVPICKALIVKELLRQDEIDWLDQYHASILAQLAPALHGSERAWLEAACAPL</sequence>
<dbReference type="SUPFAM" id="SSF53092">
    <property type="entry name" value="Creatinase/prolidase N-terminal domain"/>
    <property type="match status" value="2"/>
</dbReference>
<dbReference type="GO" id="GO:0070006">
    <property type="term" value="F:metalloaminopeptidase activity"/>
    <property type="evidence" value="ECO:0007669"/>
    <property type="project" value="InterPro"/>
</dbReference>
<evidence type="ECO:0000256" key="3">
    <source>
        <dbReference type="ARBA" id="ARBA00022723"/>
    </source>
</evidence>
<dbReference type="InterPro" id="IPR000587">
    <property type="entry name" value="Creatinase_N"/>
</dbReference>
<keyword evidence="5" id="KW-0464">Manganese</keyword>
<dbReference type="Pfam" id="PF01321">
    <property type="entry name" value="Creatinase_N"/>
    <property type="match status" value="1"/>
</dbReference>